<organism evidence="3">
    <name type="scientific">Noccaea caerulescens</name>
    <name type="common">Alpine penny-cress</name>
    <name type="synonym">Thlaspi caerulescens</name>
    <dbReference type="NCBI Taxonomy" id="107243"/>
    <lineage>
        <taxon>Eukaryota</taxon>
        <taxon>Viridiplantae</taxon>
        <taxon>Streptophyta</taxon>
        <taxon>Embryophyta</taxon>
        <taxon>Tracheophyta</taxon>
        <taxon>Spermatophyta</taxon>
        <taxon>Magnoliopsida</taxon>
        <taxon>eudicotyledons</taxon>
        <taxon>Gunneridae</taxon>
        <taxon>Pentapetalae</taxon>
        <taxon>rosids</taxon>
        <taxon>malvids</taxon>
        <taxon>Brassicales</taxon>
        <taxon>Brassicaceae</taxon>
        <taxon>Coluteocarpeae</taxon>
        <taxon>Noccaea</taxon>
    </lineage>
</organism>
<evidence type="ECO:0000256" key="1">
    <source>
        <dbReference type="SAM" id="MobiDB-lite"/>
    </source>
</evidence>
<dbReference type="InterPro" id="IPR013103">
    <property type="entry name" value="RVT_2"/>
</dbReference>
<reference evidence="3" key="1">
    <citation type="submission" date="2016-07" db="EMBL/GenBank/DDBJ databases">
        <title>De novo transcriptome assembly of four accessions of the metal hyperaccumulator plant Noccaea caerulescens.</title>
        <authorList>
            <person name="Blande D."/>
            <person name="Halimaa P."/>
            <person name="Tervahauta A.I."/>
            <person name="Aarts M.G."/>
            <person name="Karenlampi S.O."/>
        </authorList>
    </citation>
    <scope>NUCLEOTIDE SEQUENCE</scope>
</reference>
<dbReference type="EMBL" id="GEVK01014879">
    <property type="protein sequence ID" value="JAU37953.1"/>
    <property type="molecule type" value="Transcribed_RNA"/>
</dbReference>
<gene>
    <name evidence="3" type="ORF">LC_TR7371_c12_g1_i1_g.24988</name>
</gene>
<evidence type="ECO:0000313" key="3">
    <source>
        <dbReference type="EMBL" id="JAU37953.1"/>
    </source>
</evidence>
<feature type="domain" description="Reverse transcriptase Ty1/copia-type" evidence="2">
    <location>
        <begin position="84"/>
        <end position="133"/>
    </location>
</feature>
<dbReference type="Pfam" id="PF07727">
    <property type="entry name" value="RVT_2"/>
    <property type="match status" value="1"/>
</dbReference>
<protein>
    <submittedName>
        <fullName evidence="3">Putative mitochondrial protein</fullName>
    </submittedName>
</protein>
<accession>A0A1J3F133</accession>
<feature type="region of interest" description="Disordered" evidence="1">
    <location>
        <begin position="1"/>
        <end position="24"/>
    </location>
</feature>
<name>A0A1J3F133_NOCCA</name>
<dbReference type="AlphaFoldDB" id="A0A1J3F133"/>
<proteinExistence type="predicted"/>
<evidence type="ECO:0000259" key="2">
    <source>
        <dbReference type="Pfam" id="PF07727"/>
    </source>
</evidence>
<sequence length="160" mass="18901">MQGERGSTNQEEDEEEYQGFVANQRPKRNIVKPARFRDERFITTYSCYFAAPFNEEEPSSYDEAKGGKEWETAMKEEMNALKKNETWDLVPKPKDVQPVSCKWVYRIKRKTDGNIDRYKARLVARGFSQKYEDNQSAIKLAKNPVLYARMNHIELEHHFI</sequence>